<dbReference type="AlphaFoldDB" id="A0A1R4HH46"/>
<feature type="chain" id="PRO_5012458624" description="Spore coat protein CotH" evidence="1">
    <location>
        <begin position="27"/>
        <end position="510"/>
    </location>
</feature>
<organism evidence="2 3">
    <name type="scientific">Crenothrix polyspora</name>
    <dbReference type="NCBI Taxonomy" id="360316"/>
    <lineage>
        <taxon>Bacteria</taxon>
        <taxon>Pseudomonadati</taxon>
        <taxon>Pseudomonadota</taxon>
        <taxon>Gammaproteobacteria</taxon>
        <taxon>Methylococcales</taxon>
        <taxon>Crenotrichaceae</taxon>
        <taxon>Crenothrix</taxon>
    </lineage>
</organism>
<gene>
    <name evidence="2" type="ORF">CRENPOLYSF1_730004</name>
</gene>
<dbReference type="EMBL" id="FUKI01000152">
    <property type="protein sequence ID" value="SJM95566.1"/>
    <property type="molecule type" value="Genomic_DNA"/>
</dbReference>
<dbReference type="OrthoDB" id="3235126at2"/>
<accession>A0A1R4HH46</accession>
<protein>
    <recommendedName>
        <fullName evidence="4">Spore coat protein CotH</fullName>
    </recommendedName>
</protein>
<evidence type="ECO:0008006" key="4">
    <source>
        <dbReference type="Google" id="ProtNLM"/>
    </source>
</evidence>
<dbReference type="RefSeq" id="WP_087144849.1">
    <property type="nucleotide sequence ID" value="NZ_FUKI01000152.1"/>
</dbReference>
<sequence>MRNKLGLCLMLGLAVNTLLFSGLAQAVSFSRFNVKLNGIGVSADNSRANNQRLFVSLGKGFAAAKPFNPVLKYENAGNYVFECGGVKLKSGATCHLKPVKYGDSSQVIRLYNKGRLADTYTLIFTNLPVIEINTSTDIINTPKVPGSIRLMSGEFKQDTGKRSMGIELRGQTTQAFSKKSYGFQFGSGKKNPKIRLLNMPAGDDWILDASYADTSFARNLVSFDIFNQIHPNKDKNRPRGQNAIKGHLAEAIVNGKYAGVYVLDQHVGPTLLGLKPTKGTVIYKADFAQWKQNLFFPYKKGDIEVNFSQTYPKTKADFTPLKKLIDFVAKADEFNFTDNIAGQIDLAGLADWYLLTKATQASDNTSKNFFLAKNAKGKFFVVPWDHNAILGMSWDGKPEPVSTFFATADNNLINRLLQYPDTNFALILKKRWAVLRKSVFTEAKLLARFDQYHAQLVHGGAITRNSNRWPQPGTVGTDKGISNPKLSTRKYMSNFLKVRLPAMDAYIRGL</sequence>
<evidence type="ECO:0000313" key="2">
    <source>
        <dbReference type="EMBL" id="SJM95566.1"/>
    </source>
</evidence>
<feature type="signal peptide" evidence="1">
    <location>
        <begin position="1"/>
        <end position="26"/>
    </location>
</feature>
<name>A0A1R4HH46_9GAMM</name>
<dbReference type="InterPro" id="IPR014867">
    <property type="entry name" value="Spore_coat_CotH_CotH2/3/7"/>
</dbReference>
<reference evidence="3" key="1">
    <citation type="submission" date="2017-02" db="EMBL/GenBank/DDBJ databases">
        <authorList>
            <person name="Daims H."/>
        </authorList>
    </citation>
    <scope>NUCLEOTIDE SEQUENCE [LARGE SCALE GENOMIC DNA]</scope>
</reference>
<proteinExistence type="predicted"/>
<dbReference type="Pfam" id="PF08757">
    <property type="entry name" value="CotH"/>
    <property type="match status" value="1"/>
</dbReference>
<keyword evidence="1" id="KW-0732">Signal</keyword>
<evidence type="ECO:0000313" key="3">
    <source>
        <dbReference type="Proteomes" id="UP000195667"/>
    </source>
</evidence>
<dbReference type="Proteomes" id="UP000195667">
    <property type="component" value="Unassembled WGS sequence"/>
</dbReference>
<keyword evidence="3" id="KW-1185">Reference proteome</keyword>
<evidence type="ECO:0000256" key="1">
    <source>
        <dbReference type="SAM" id="SignalP"/>
    </source>
</evidence>